<evidence type="ECO:0000256" key="5">
    <source>
        <dbReference type="ARBA" id="ARBA00023242"/>
    </source>
</evidence>
<evidence type="ECO:0000256" key="1">
    <source>
        <dbReference type="ARBA" id="ARBA00004123"/>
    </source>
</evidence>
<evidence type="ECO:0000313" key="8">
    <source>
        <dbReference type="EMBL" id="KDP33821.1"/>
    </source>
</evidence>
<sequence length="198" mass="22510">MESQWKERKPKSRSCYSNQRELKLIDCLINTDDNNSSKAHRDDDVFARVFSCNYCERKFDSSQALGGHQNAHKRERILARGQVFGGYPYLHHHCYRSSMATVSLPLNRIKLNSTFHYKHESLNFSRPSMKQEAQVAMKKVSKENCTLNATPSSLANVGTFLLQKTILGSDSAADEQTICNYLSNTNGQDDILDLSLKL</sequence>
<dbReference type="Gene3D" id="3.30.160.60">
    <property type="entry name" value="Classic Zinc Finger"/>
    <property type="match status" value="1"/>
</dbReference>
<dbReference type="SUPFAM" id="SSF57667">
    <property type="entry name" value="beta-beta-alpha zinc fingers"/>
    <property type="match status" value="1"/>
</dbReference>
<dbReference type="KEGG" id="jcu:105638340"/>
<dbReference type="GO" id="GO:0009788">
    <property type="term" value="P:negative regulation of abscisic acid-activated signaling pathway"/>
    <property type="evidence" value="ECO:0007669"/>
    <property type="project" value="InterPro"/>
</dbReference>
<dbReference type="AlphaFoldDB" id="A0A067KC82"/>
<comment type="subcellular location">
    <subcellularLocation>
        <location evidence="1">Nucleus</location>
    </subcellularLocation>
</comment>
<evidence type="ECO:0000256" key="3">
    <source>
        <dbReference type="ARBA" id="ARBA00022771"/>
    </source>
</evidence>
<protein>
    <recommendedName>
        <fullName evidence="7">C2H2-type domain-containing protein</fullName>
    </recommendedName>
</protein>
<evidence type="ECO:0000256" key="6">
    <source>
        <dbReference type="PROSITE-ProRule" id="PRU00042"/>
    </source>
</evidence>
<dbReference type="EMBL" id="KK914539">
    <property type="protein sequence ID" value="KDP33821.1"/>
    <property type="molecule type" value="Genomic_DNA"/>
</dbReference>
<keyword evidence="3 6" id="KW-0863">Zinc-finger</keyword>
<feature type="domain" description="C2H2-type" evidence="7">
    <location>
        <begin position="50"/>
        <end position="77"/>
    </location>
</feature>
<proteinExistence type="predicted"/>
<accession>A0A067KC82</accession>
<name>A0A067KC82_JATCU</name>
<dbReference type="InterPro" id="IPR013087">
    <property type="entry name" value="Znf_C2H2_type"/>
</dbReference>
<keyword evidence="9" id="KW-1185">Reference proteome</keyword>
<keyword evidence="2" id="KW-0479">Metal-binding</keyword>
<reference evidence="8 9" key="1">
    <citation type="journal article" date="2014" name="PLoS ONE">
        <title>Global Analysis of Gene Expression Profiles in Physic Nut (Jatropha curcas L.) Seedlings Exposed to Salt Stress.</title>
        <authorList>
            <person name="Zhang L."/>
            <person name="Zhang C."/>
            <person name="Wu P."/>
            <person name="Chen Y."/>
            <person name="Li M."/>
            <person name="Jiang H."/>
            <person name="Wu G."/>
        </authorList>
    </citation>
    <scope>NUCLEOTIDE SEQUENCE [LARGE SCALE GENOMIC DNA]</scope>
    <source>
        <strain evidence="9">cv. GZQX0401</strain>
        <tissue evidence="8">Young leaves</tissue>
    </source>
</reference>
<dbReference type="PANTHER" id="PTHR47287:SF17">
    <property type="entry name" value="C2H2 AND C2HC ZINC FINGERS SUPERFAMILY PROTEIN"/>
    <property type="match status" value="1"/>
</dbReference>
<dbReference type="STRING" id="180498.A0A067KC82"/>
<evidence type="ECO:0000256" key="2">
    <source>
        <dbReference type="ARBA" id="ARBA00022723"/>
    </source>
</evidence>
<evidence type="ECO:0000313" key="9">
    <source>
        <dbReference type="Proteomes" id="UP000027138"/>
    </source>
</evidence>
<dbReference type="OrthoDB" id="1933825at2759"/>
<keyword evidence="4" id="KW-0862">Zinc</keyword>
<gene>
    <name evidence="8" type="ORF">JCGZ_07392</name>
</gene>
<evidence type="ECO:0000259" key="7">
    <source>
        <dbReference type="PROSITE" id="PS50157"/>
    </source>
</evidence>
<organism evidence="8 9">
    <name type="scientific">Jatropha curcas</name>
    <name type="common">Barbados nut</name>
    <dbReference type="NCBI Taxonomy" id="180498"/>
    <lineage>
        <taxon>Eukaryota</taxon>
        <taxon>Viridiplantae</taxon>
        <taxon>Streptophyta</taxon>
        <taxon>Embryophyta</taxon>
        <taxon>Tracheophyta</taxon>
        <taxon>Spermatophyta</taxon>
        <taxon>Magnoliopsida</taxon>
        <taxon>eudicotyledons</taxon>
        <taxon>Gunneridae</taxon>
        <taxon>Pentapetalae</taxon>
        <taxon>rosids</taxon>
        <taxon>fabids</taxon>
        <taxon>Malpighiales</taxon>
        <taxon>Euphorbiaceae</taxon>
        <taxon>Crotonoideae</taxon>
        <taxon>Jatropheae</taxon>
        <taxon>Jatropha</taxon>
    </lineage>
</organism>
<dbReference type="GO" id="GO:0008270">
    <property type="term" value="F:zinc ion binding"/>
    <property type="evidence" value="ECO:0007669"/>
    <property type="project" value="UniProtKB-KW"/>
</dbReference>
<dbReference type="PROSITE" id="PS50157">
    <property type="entry name" value="ZINC_FINGER_C2H2_2"/>
    <property type="match status" value="1"/>
</dbReference>
<dbReference type="InterPro" id="IPR044246">
    <property type="entry name" value="ZFP3-like"/>
</dbReference>
<keyword evidence="5" id="KW-0539">Nucleus</keyword>
<dbReference type="GO" id="GO:0005634">
    <property type="term" value="C:nucleus"/>
    <property type="evidence" value="ECO:0007669"/>
    <property type="project" value="UniProtKB-SubCell"/>
</dbReference>
<dbReference type="Proteomes" id="UP000027138">
    <property type="component" value="Unassembled WGS sequence"/>
</dbReference>
<evidence type="ECO:0000256" key="4">
    <source>
        <dbReference type="ARBA" id="ARBA00022833"/>
    </source>
</evidence>
<dbReference type="PANTHER" id="PTHR47287">
    <property type="entry name" value="C2H2 AND C2HC ZINC FINGERS SUPERFAMILY PROTEIN"/>
    <property type="match status" value="1"/>
</dbReference>
<dbReference type="PROSITE" id="PS00028">
    <property type="entry name" value="ZINC_FINGER_C2H2_1"/>
    <property type="match status" value="1"/>
</dbReference>
<dbReference type="InterPro" id="IPR036236">
    <property type="entry name" value="Znf_C2H2_sf"/>
</dbReference>